<name>A0A812S426_9DINO</name>
<dbReference type="SUPFAM" id="SSF51445">
    <property type="entry name" value="(Trans)glycosidases"/>
    <property type="match status" value="1"/>
</dbReference>
<keyword evidence="1" id="KW-0732">Signal</keyword>
<dbReference type="InterPro" id="IPR017853">
    <property type="entry name" value="GH"/>
</dbReference>
<feature type="chain" id="PRO_5032314110" evidence="1">
    <location>
        <begin position="26"/>
        <end position="552"/>
    </location>
</feature>
<protein>
    <submittedName>
        <fullName evidence="3">ARFGEF2 protein</fullName>
    </submittedName>
</protein>
<evidence type="ECO:0000259" key="2">
    <source>
        <dbReference type="Pfam" id="PF25839"/>
    </source>
</evidence>
<dbReference type="EMBL" id="CAJNDS010002412">
    <property type="protein sequence ID" value="CAE7464161.1"/>
    <property type="molecule type" value="Genomic_DNA"/>
</dbReference>
<dbReference type="AlphaFoldDB" id="A0A812S426"/>
<dbReference type="InterPro" id="IPR058789">
    <property type="entry name" value="ApnL_C"/>
</dbReference>
<reference evidence="3" key="1">
    <citation type="submission" date="2021-02" db="EMBL/GenBank/DDBJ databases">
        <authorList>
            <person name="Dougan E. K."/>
            <person name="Rhodes N."/>
            <person name="Thang M."/>
            <person name="Chan C."/>
        </authorList>
    </citation>
    <scope>NUCLEOTIDE SEQUENCE</scope>
</reference>
<proteinExistence type="predicted"/>
<comment type="caution">
    <text evidence="3">The sequence shown here is derived from an EMBL/GenBank/DDBJ whole genome shotgun (WGS) entry which is preliminary data.</text>
</comment>
<organism evidence="3 4">
    <name type="scientific">Symbiodinium natans</name>
    <dbReference type="NCBI Taxonomy" id="878477"/>
    <lineage>
        <taxon>Eukaryota</taxon>
        <taxon>Sar</taxon>
        <taxon>Alveolata</taxon>
        <taxon>Dinophyceae</taxon>
        <taxon>Suessiales</taxon>
        <taxon>Symbiodiniaceae</taxon>
        <taxon>Symbiodinium</taxon>
    </lineage>
</organism>
<dbReference type="Pfam" id="PF25839">
    <property type="entry name" value="Apionate_lact_C"/>
    <property type="match status" value="1"/>
</dbReference>
<keyword evidence="4" id="KW-1185">Reference proteome</keyword>
<evidence type="ECO:0000313" key="3">
    <source>
        <dbReference type="EMBL" id="CAE7464161.1"/>
    </source>
</evidence>
<evidence type="ECO:0000256" key="1">
    <source>
        <dbReference type="SAM" id="SignalP"/>
    </source>
</evidence>
<feature type="domain" description="D-apionate lactonase C-terminal" evidence="2">
    <location>
        <begin position="467"/>
        <end position="541"/>
    </location>
</feature>
<accession>A0A812S426</accession>
<dbReference type="OrthoDB" id="18431at2759"/>
<evidence type="ECO:0000313" key="4">
    <source>
        <dbReference type="Proteomes" id="UP000604046"/>
    </source>
</evidence>
<gene>
    <name evidence="3" type="primary">ARFGEF2</name>
    <name evidence="3" type="ORF">SNAT2548_LOCUS25895</name>
</gene>
<dbReference type="Proteomes" id="UP000604046">
    <property type="component" value="Unassembled WGS sequence"/>
</dbReference>
<feature type="signal peptide" evidence="1">
    <location>
        <begin position="1"/>
        <end position="25"/>
    </location>
</feature>
<sequence length="552" mass="59902">MGHLRAWVPCLLLASSASTAPAAAAAAADVSVNFSEVIRTSRTLTTLQVVSNPILDRTLVAPNGTSFPNPIHDAAWGSLKALQADLVRFVPWYPYPKKSVAELDAPTPTKTSWNFTSILPQLEDFMDAVYGQNHTVVLNFATQPCWLFGDAQNRTQNCSYPSNPDESFRGYVRGNRKNLLDPSGKTMASYFARLLSYLVKGEFVDENGVKHTGGPAYTRFNRQNGHVWELFNEGEHAYNAEQYTHDYDVIVPEMIKAVGGPDHAPAFMGLGGVSPDWVPPFLNRSNHSLPAPPIDYISVHHYASCSNRTDPSTYSAGFFGNFAAWMKSFKETVMATRDASSFPKVKLDLDELGVIMPDDNNPNRGIDADLPDIYWNAAGALYAYVFASLAPLGVEVLGQSQLAGSPKIPEWGIPLPQFPSVSLLDWRTGLGNARYWVLKLLIEEFAPGDSLVATRCHQGQPEKTPELSCLGALTKDGSQKLLIVNHLNAIQPVQLSGFGAGGVTLKIVDPKSVQVASSQGIRSSSQDASKPLSLEAFAVVVASRAASSAIFV</sequence>
<dbReference type="Gene3D" id="3.20.20.80">
    <property type="entry name" value="Glycosidases"/>
    <property type="match status" value="1"/>
</dbReference>